<name>A0A238JE52_9RHOB</name>
<dbReference type="AlphaFoldDB" id="A0A238JE52"/>
<protein>
    <submittedName>
        <fullName evidence="1">Uncharacterized protein</fullName>
    </submittedName>
</protein>
<keyword evidence="2" id="KW-1185">Reference proteome</keyword>
<gene>
    <name evidence="1" type="ORF">TRP8649_02607</name>
</gene>
<sequence length="39" mass="4481">MGKVIAFRDNPLRRHDFASFLQVSHAILTHDRAVFVLMA</sequence>
<dbReference type="Proteomes" id="UP000225972">
    <property type="component" value="Unassembled WGS sequence"/>
</dbReference>
<evidence type="ECO:0000313" key="2">
    <source>
        <dbReference type="Proteomes" id="UP000225972"/>
    </source>
</evidence>
<evidence type="ECO:0000313" key="1">
    <source>
        <dbReference type="EMBL" id="SMX28484.1"/>
    </source>
</evidence>
<organism evidence="1 2">
    <name type="scientific">Pelagimonas phthalicica</name>
    <dbReference type="NCBI Taxonomy" id="1037362"/>
    <lineage>
        <taxon>Bacteria</taxon>
        <taxon>Pseudomonadati</taxon>
        <taxon>Pseudomonadota</taxon>
        <taxon>Alphaproteobacteria</taxon>
        <taxon>Rhodobacterales</taxon>
        <taxon>Roseobacteraceae</taxon>
        <taxon>Pelagimonas</taxon>
    </lineage>
</organism>
<reference evidence="2" key="1">
    <citation type="submission" date="2017-05" db="EMBL/GenBank/DDBJ databases">
        <authorList>
            <person name="Rodrigo-Torres L."/>
            <person name="Arahal R. D."/>
            <person name="Lucena T."/>
        </authorList>
    </citation>
    <scope>NUCLEOTIDE SEQUENCE [LARGE SCALE GENOMIC DNA]</scope>
    <source>
        <strain evidence="2">CECT 8649</strain>
    </source>
</reference>
<accession>A0A238JE52</accession>
<proteinExistence type="predicted"/>
<dbReference type="EMBL" id="FXXP01000002">
    <property type="protein sequence ID" value="SMX28484.1"/>
    <property type="molecule type" value="Genomic_DNA"/>
</dbReference>